<feature type="chain" id="PRO_5046475612" evidence="1">
    <location>
        <begin position="26"/>
        <end position="193"/>
    </location>
</feature>
<dbReference type="InterPro" id="IPR041215">
    <property type="entry name" value="FlgO_dom"/>
</dbReference>
<evidence type="ECO:0000259" key="2">
    <source>
        <dbReference type="Pfam" id="PF17680"/>
    </source>
</evidence>
<accession>A0ABT5S138</accession>
<dbReference type="InterPro" id="IPR014549">
    <property type="entry name" value="FlgO"/>
</dbReference>
<keyword evidence="4" id="KW-1185">Reference proteome</keyword>
<protein>
    <submittedName>
        <fullName evidence="3">FlgO family outer membrane protein</fullName>
    </submittedName>
</protein>
<feature type="signal peptide" evidence="1">
    <location>
        <begin position="1"/>
        <end position="25"/>
    </location>
</feature>
<dbReference type="PROSITE" id="PS51257">
    <property type="entry name" value="PROKAR_LIPOPROTEIN"/>
    <property type="match status" value="1"/>
</dbReference>
<sequence>MMRRLHPGRLRFACCLGVVVVSALALQGCTTNPVHSYYYGDRAGGMSRTDLIEVNERATDALLVNVALDAGQPLLVATLVNVDRLNESSRLGRIFSEQIAGRMVQRGLRVTEVKLRDNLVLHREQGELLLSREVREVSQAQNAQAVVVGTYAVSASVVYISLKLVNPVGNHVMAAHNYAVPVDENVRTLLAGR</sequence>
<reference evidence="3" key="1">
    <citation type="submission" date="2022-10" db="EMBL/GenBank/DDBJ databases">
        <title>Description of microaerobic benzene degrading bacteria.</title>
        <authorList>
            <person name="Bedics A."/>
            <person name="Tancsics A."/>
            <person name="Banerjee S."/>
        </authorList>
    </citation>
    <scope>NUCLEOTIDE SEQUENCE</scope>
    <source>
        <strain evidence="3">D2M1</strain>
    </source>
</reference>
<evidence type="ECO:0000256" key="1">
    <source>
        <dbReference type="SAM" id="SignalP"/>
    </source>
</evidence>
<gene>
    <name evidence="3" type="ORF">OIN59_15475</name>
</gene>
<comment type="caution">
    <text evidence="3">The sequence shown here is derived from an EMBL/GenBank/DDBJ whole genome shotgun (WGS) entry which is preliminary data.</text>
</comment>
<evidence type="ECO:0000313" key="4">
    <source>
        <dbReference type="Proteomes" id="UP001148932"/>
    </source>
</evidence>
<dbReference type="PIRSF" id="PIRSF028688">
    <property type="entry name" value="UCP_imp_028688"/>
    <property type="match status" value="1"/>
</dbReference>
<feature type="domain" description="FlgO" evidence="2">
    <location>
        <begin position="57"/>
        <end position="184"/>
    </location>
</feature>
<name>A0ABT5S138_9BURK</name>
<proteinExistence type="predicted"/>
<dbReference type="RefSeq" id="WP_274111857.1">
    <property type="nucleotide sequence ID" value="NZ_JAPCKI010000008.1"/>
</dbReference>
<dbReference type="Pfam" id="PF17680">
    <property type="entry name" value="FlgO"/>
    <property type="match status" value="1"/>
</dbReference>
<dbReference type="EMBL" id="JAPCKI010000008">
    <property type="protein sequence ID" value="MDD2178838.1"/>
    <property type="molecule type" value="Genomic_DNA"/>
</dbReference>
<dbReference type="Proteomes" id="UP001148932">
    <property type="component" value="Unassembled WGS sequence"/>
</dbReference>
<evidence type="ECO:0000313" key="3">
    <source>
        <dbReference type="EMBL" id="MDD2178838.1"/>
    </source>
</evidence>
<keyword evidence="1" id="KW-0732">Signal</keyword>
<organism evidence="3 4">
    <name type="scientific">Acidovorax benzenivorans</name>
    <dbReference type="NCBI Taxonomy" id="2987520"/>
    <lineage>
        <taxon>Bacteria</taxon>
        <taxon>Pseudomonadati</taxon>
        <taxon>Pseudomonadota</taxon>
        <taxon>Betaproteobacteria</taxon>
        <taxon>Burkholderiales</taxon>
        <taxon>Comamonadaceae</taxon>
        <taxon>Acidovorax</taxon>
    </lineage>
</organism>